<evidence type="ECO:0000259" key="8">
    <source>
        <dbReference type="Pfam" id="PF02397"/>
    </source>
</evidence>
<dbReference type="EMBL" id="PFBW01000070">
    <property type="protein sequence ID" value="PIR77582.1"/>
    <property type="molecule type" value="Genomic_DNA"/>
</dbReference>
<keyword evidence="6 7" id="KW-0472">Membrane</keyword>
<reference evidence="10" key="1">
    <citation type="submission" date="2017-09" db="EMBL/GenBank/DDBJ databases">
        <title>Depth-based differentiation of microbial function through sediment-hosted aquifers and enrichment of novel symbionts in the deep terrestrial subsurface.</title>
        <authorList>
            <person name="Probst A.J."/>
            <person name="Ladd B."/>
            <person name="Jarett J.K."/>
            <person name="Geller-Mcgrath D.E."/>
            <person name="Sieber C.M.K."/>
            <person name="Emerson J.B."/>
            <person name="Anantharaman K."/>
            <person name="Thomas B.C."/>
            <person name="Malmstrom R."/>
            <person name="Stieglmeier M."/>
            <person name="Klingl A."/>
            <person name="Woyke T."/>
            <person name="Ryan C.M."/>
            <person name="Banfield J.F."/>
        </authorList>
    </citation>
    <scope>NUCLEOTIDE SEQUENCE [LARGE SCALE GENOMIC DNA]</scope>
</reference>
<organism evidence="9 10">
    <name type="scientific">Candidatus Magasanikbacteria bacterium CG10_big_fil_rev_8_21_14_0_10_38_6</name>
    <dbReference type="NCBI Taxonomy" id="1974647"/>
    <lineage>
        <taxon>Bacteria</taxon>
        <taxon>Candidatus Magasanikiibacteriota</taxon>
    </lineage>
</organism>
<feature type="transmembrane region" description="Helical" evidence="7">
    <location>
        <begin position="111"/>
        <end position="129"/>
    </location>
</feature>
<evidence type="ECO:0000256" key="4">
    <source>
        <dbReference type="ARBA" id="ARBA00022692"/>
    </source>
</evidence>
<keyword evidence="3" id="KW-0808">Transferase</keyword>
<dbReference type="PANTHER" id="PTHR30576">
    <property type="entry name" value="COLANIC BIOSYNTHESIS UDP-GLUCOSE LIPID CARRIER TRANSFERASE"/>
    <property type="match status" value="1"/>
</dbReference>
<keyword evidence="5 7" id="KW-1133">Transmembrane helix</keyword>
<evidence type="ECO:0000256" key="3">
    <source>
        <dbReference type="ARBA" id="ARBA00022679"/>
    </source>
</evidence>
<dbReference type="GO" id="GO:0016020">
    <property type="term" value="C:membrane"/>
    <property type="evidence" value="ECO:0007669"/>
    <property type="project" value="UniProtKB-SubCell"/>
</dbReference>
<dbReference type="InterPro" id="IPR003362">
    <property type="entry name" value="Bact_transf"/>
</dbReference>
<dbReference type="Pfam" id="PF02397">
    <property type="entry name" value="Bac_transf"/>
    <property type="match status" value="1"/>
</dbReference>
<dbReference type="Gene3D" id="3.40.50.720">
    <property type="entry name" value="NAD(P)-binding Rossmann-like Domain"/>
    <property type="match status" value="1"/>
</dbReference>
<evidence type="ECO:0000313" key="10">
    <source>
        <dbReference type="Proteomes" id="UP000228528"/>
    </source>
</evidence>
<feature type="domain" description="Bacterial sugar transferase" evidence="8">
    <location>
        <begin position="276"/>
        <end position="460"/>
    </location>
</feature>
<evidence type="ECO:0000256" key="1">
    <source>
        <dbReference type="ARBA" id="ARBA00004141"/>
    </source>
</evidence>
<feature type="transmembrane region" description="Helical" evidence="7">
    <location>
        <begin position="275"/>
        <end position="299"/>
    </location>
</feature>
<feature type="transmembrane region" description="Helical" evidence="7">
    <location>
        <begin position="12"/>
        <end position="34"/>
    </location>
</feature>
<dbReference type="Proteomes" id="UP000228528">
    <property type="component" value="Unassembled WGS sequence"/>
</dbReference>
<dbReference type="NCBIfam" id="TIGR03025">
    <property type="entry name" value="EPS_sugtrans"/>
    <property type="match status" value="1"/>
</dbReference>
<sequence>MISLSYRVKQFILLSTDIASFYIAFIMSLTLRYQRPPTPENILQHIPLFSIVFFFWIVLNYINGLYDLVQLSYTKKYYRRLSETAILSLIGSACFFYLLPANQNITPKTILVLNVIIGYSISAALRAMYNRIIGIKRLQTNVIFVGVTKETEELIETIKQNPERGYKTVAIIDPEKHIKNATYDHCEVFHGLHTIRPCITNYQGHVVVMAPHLKQNEDALRELYQLLFWKVHIIDLPSFYESITGRIPPSTFSESWFLNHLQNKNHPVYEKIRTIIDYIAIVFIGAYFILLLPIIAITIKITSTGPIFIKQKRIGQQGKIFTMYKFRSMYALAEDGSAETDGWEFAKKQDIRITSIGTFLRKTRIDELPQVINLFKRDITLIGPRPERPAIVEELETRMPYYPLRHLVRPGLTGWAVIHQHYTDTLESSLEKLQYDLYYIKNRSLLLDISILLRTINVVMRFMGQ</sequence>
<accession>A0A2M6P1H7</accession>
<evidence type="ECO:0000256" key="7">
    <source>
        <dbReference type="SAM" id="Phobius"/>
    </source>
</evidence>
<dbReference type="PANTHER" id="PTHR30576:SF21">
    <property type="entry name" value="UDP-GLUCOSE:UNDECAPRENYL-PHOSPHATE GLUCOSE-1-PHOSPHATE TRANSFERASE"/>
    <property type="match status" value="1"/>
</dbReference>
<evidence type="ECO:0000313" key="9">
    <source>
        <dbReference type="EMBL" id="PIR77582.1"/>
    </source>
</evidence>
<gene>
    <name evidence="9" type="ORF">COU30_01635</name>
</gene>
<feature type="transmembrane region" description="Helical" evidence="7">
    <location>
        <begin position="81"/>
        <end position="99"/>
    </location>
</feature>
<proteinExistence type="inferred from homology"/>
<name>A0A2M6P1H7_9BACT</name>
<evidence type="ECO:0000256" key="2">
    <source>
        <dbReference type="ARBA" id="ARBA00006464"/>
    </source>
</evidence>
<feature type="transmembrane region" description="Helical" evidence="7">
    <location>
        <begin position="46"/>
        <end position="69"/>
    </location>
</feature>
<dbReference type="AlphaFoldDB" id="A0A2M6P1H7"/>
<evidence type="ECO:0000256" key="5">
    <source>
        <dbReference type="ARBA" id="ARBA00022989"/>
    </source>
</evidence>
<evidence type="ECO:0000256" key="6">
    <source>
        <dbReference type="ARBA" id="ARBA00023136"/>
    </source>
</evidence>
<dbReference type="GO" id="GO:0089702">
    <property type="term" value="F:undecaprenyl-phosphate glucose phosphotransferase activity"/>
    <property type="evidence" value="ECO:0007669"/>
    <property type="project" value="TreeGrafter"/>
</dbReference>
<comment type="caution">
    <text evidence="9">The sequence shown here is derived from an EMBL/GenBank/DDBJ whole genome shotgun (WGS) entry which is preliminary data.</text>
</comment>
<protein>
    <recommendedName>
        <fullName evidence="8">Bacterial sugar transferase domain-containing protein</fullName>
    </recommendedName>
</protein>
<comment type="similarity">
    <text evidence="2">Belongs to the bacterial sugar transferase family.</text>
</comment>
<dbReference type="InterPro" id="IPR017475">
    <property type="entry name" value="EPS_sugar_tfrase"/>
</dbReference>
<keyword evidence="4 7" id="KW-0812">Transmembrane</keyword>
<dbReference type="GO" id="GO:0009242">
    <property type="term" value="P:colanic acid biosynthetic process"/>
    <property type="evidence" value="ECO:0007669"/>
    <property type="project" value="TreeGrafter"/>
</dbReference>
<comment type="subcellular location">
    <subcellularLocation>
        <location evidence="1">Membrane</location>
        <topology evidence="1">Multi-pass membrane protein</topology>
    </subcellularLocation>
</comment>